<evidence type="ECO:0000256" key="5">
    <source>
        <dbReference type="ARBA" id="ARBA00015611"/>
    </source>
</evidence>
<keyword evidence="9 16" id="KW-0378">Hydrolase</keyword>
<keyword evidence="7" id="KW-0645">Protease</keyword>
<feature type="domain" description="Aminopeptidase N-like N-terminal" evidence="15">
    <location>
        <begin position="64"/>
        <end position="234"/>
    </location>
</feature>
<evidence type="ECO:0000256" key="2">
    <source>
        <dbReference type="ARBA" id="ARBA00001947"/>
    </source>
</evidence>
<evidence type="ECO:0000259" key="14">
    <source>
        <dbReference type="Pfam" id="PF11838"/>
    </source>
</evidence>
<feature type="chain" id="PRO_5046524826" description="Aminopeptidase N" evidence="12">
    <location>
        <begin position="28"/>
        <end position="895"/>
    </location>
</feature>
<keyword evidence="12" id="KW-0732">Signal</keyword>
<dbReference type="EMBL" id="VANI01000004">
    <property type="protein sequence ID" value="TLM79336.1"/>
    <property type="molecule type" value="Genomic_DNA"/>
</dbReference>
<dbReference type="InterPro" id="IPR024571">
    <property type="entry name" value="ERAP1-like_C_dom"/>
</dbReference>
<dbReference type="Proteomes" id="UP000306791">
    <property type="component" value="Unassembled WGS sequence"/>
</dbReference>
<dbReference type="Gene3D" id="1.10.390.10">
    <property type="entry name" value="Neutral Protease Domain 2"/>
    <property type="match status" value="1"/>
</dbReference>
<feature type="domain" description="ERAP1-like C-terminal" evidence="14">
    <location>
        <begin position="570"/>
        <end position="878"/>
    </location>
</feature>
<evidence type="ECO:0000256" key="10">
    <source>
        <dbReference type="ARBA" id="ARBA00022833"/>
    </source>
</evidence>
<dbReference type="PANTHER" id="PTHR11533">
    <property type="entry name" value="PROTEASE M1 ZINC METALLOPROTEASE"/>
    <property type="match status" value="1"/>
</dbReference>
<keyword evidence="11" id="KW-0482">Metalloprotease</keyword>
<feature type="domain" description="Peptidase M1 membrane alanine aminopeptidase" evidence="13">
    <location>
        <begin position="275"/>
        <end position="486"/>
    </location>
</feature>
<evidence type="ECO:0000256" key="6">
    <source>
        <dbReference type="ARBA" id="ARBA00022438"/>
    </source>
</evidence>
<evidence type="ECO:0000256" key="4">
    <source>
        <dbReference type="ARBA" id="ARBA00012564"/>
    </source>
</evidence>
<comment type="caution">
    <text evidence="16">The sequence shown here is derived from an EMBL/GenBank/DDBJ whole genome shotgun (WGS) entry which is preliminary data.</text>
</comment>
<dbReference type="InterPro" id="IPR027268">
    <property type="entry name" value="Peptidase_M4/M1_CTD_sf"/>
</dbReference>
<keyword evidence="17" id="KW-1185">Reference proteome</keyword>
<dbReference type="PRINTS" id="PR00756">
    <property type="entry name" value="ALADIPTASE"/>
</dbReference>
<dbReference type="EC" id="3.4.11.2" evidence="4"/>
<dbReference type="PANTHER" id="PTHR11533:SF174">
    <property type="entry name" value="PUROMYCIN-SENSITIVE AMINOPEPTIDASE-RELATED"/>
    <property type="match status" value="1"/>
</dbReference>
<evidence type="ECO:0000256" key="9">
    <source>
        <dbReference type="ARBA" id="ARBA00022801"/>
    </source>
</evidence>
<feature type="signal peptide" evidence="12">
    <location>
        <begin position="1"/>
        <end position="27"/>
    </location>
</feature>
<gene>
    <name evidence="16" type="primary">pepN</name>
    <name evidence="16" type="ORF">FDY93_04375</name>
</gene>
<evidence type="ECO:0000259" key="13">
    <source>
        <dbReference type="Pfam" id="PF01433"/>
    </source>
</evidence>
<dbReference type="Gene3D" id="2.60.40.1730">
    <property type="entry name" value="tricorn interacting facor f3 domain"/>
    <property type="match status" value="1"/>
</dbReference>
<evidence type="ECO:0000259" key="15">
    <source>
        <dbReference type="Pfam" id="PF17900"/>
    </source>
</evidence>
<evidence type="ECO:0000256" key="1">
    <source>
        <dbReference type="ARBA" id="ARBA00000098"/>
    </source>
</evidence>
<evidence type="ECO:0000256" key="7">
    <source>
        <dbReference type="ARBA" id="ARBA00022670"/>
    </source>
</evidence>
<dbReference type="RefSeq" id="WP_138234507.1">
    <property type="nucleotide sequence ID" value="NZ_CP185860.1"/>
</dbReference>
<dbReference type="InterPro" id="IPR045357">
    <property type="entry name" value="Aminopeptidase_N-like_N"/>
</dbReference>
<comment type="cofactor">
    <cofactor evidence="2">
        <name>Zn(2+)</name>
        <dbReference type="ChEBI" id="CHEBI:29105"/>
    </cofactor>
</comment>
<accession>A0ABY2UP46</accession>
<dbReference type="InterPro" id="IPR042097">
    <property type="entry name" value="Aminopeptidase_N-like_N_sf"/>
</dbReference>
<dbReference type="InterPro" id="IPR001930">
    <property type="entry name" value="Peptidase_M1"/>
</dbReference>
<comment type="similarity">
    <text evidence="3">Belongs to the peptidase M1 family.</text>
</comment>
<dbReference type="InterPro" id="IPR012778">
    <property type="entry name" value="Pept_M1_aminopeptidase"/>
</dbReference>
<proteinExistence type="inferred from homology"/>
<evidence type="ECO:0000313" key="16">
    <source>
        <dbReference type="EMBL" id="TLM79336.1"/>
    </source>
</evidence>
<evidence type="ECO:0000256" key="11">
    <source>
        <dbReference type="ARBA" id="ARBA00023049"/>
    </source>
</evidence>
<comment type="catalytic activity">
    <reaction evidence="1">
        <text>Release of an N-terminal amino acid, Xaa-|-Yaa- from a peptide, amide or arylamide. Xaa is preferably Ala, but may be most amino acids including Pro (slow action). When a terminal hydrophobic residue is followed by a prolyl residue, the two may be released as an intact Xaa-Pro dipeptide.</text>
        <dbReference type="EC" id="3.4.11.2"/>
    </reaction>
</comment>
<dbReference type="Pfam" id="PF01433">
    <property type="entry name" value="Peptidase_M1"/>
    <property type="match status" value="1"/>
</dbReference>
<protein>
    <recommendedName>
        <fullName evidence="5">Aminopeptidase N</fullName>
        <ecNumber evidence="4">3.4.11.2</ecNumber>
    </recommendedName>
</protein>
<dbReference type="Pfam" id="PF11838">
    <property type="entry name" value="ERAP1_C"/>
    <property type="match status" value="1"/>
</dbReference>
<keyword evidence="6 16" id="KW-0031">Aminopeptidase</keyword>
<reference evidence="16 17" key="1">
    <citation type="submission" date="2019-05" db="EMBL/GenBank/DDBJ databases">
        <title>Microbulbifer harenosus sp. nov., an alginate-degrading bacterium isolated from coastal sand.</title>
        <authorList>
            <person name="Huang H."/>
            <person name="Mo K."/>
            <person name="Bao S."/>
        </authorList>
    </citation>
    <scope>NUCLEOTIDE SEQUENCE [LARGE SCALE GENOMIC DNA]</scope>
    <source>
        <strain evidence="16 17">HB161719</strain>
    </source>
</reference>
<keyword evidence="8" id="KW-0479">Metal-binding</keyword>
<name>A0ABY2UP46_9GAMM</name>
<evidence type="ECO:0000313" key="17">
    <source>
        <dbReference type="Proteomes" id="UP000306791"/>
    </source>
</evidence>
<keyword evidence="10" id="KW-0862">Zinc</keyword>
<organism evidence="16 17">
    <name type="scientific">Microbulbifer harenosus</name>
    <dbReference type="NCBI Taxonomy" id="2576840"/>
    <lineage>
        <taxon>Bacteria</taxon>
        <taxon>Pseudomonadati</taxon>
        <taxon>Pseudomonadota</taxon>
        <taxon>Gammaproteobacteria</taxon>
        <taxon>Cellvibrionales</taxon>
        <taxon>Microbulbiferaceae</taxon>
        <taxon>Microbulbifer</taxon>
    </lineage>
</organism>
<dbReference type="Pfam" id="PF17900">
    <property type="entry name" value="Peptidase_M1_N"/>
    <property type="match status" value="1"/>
</dbReference>
<sequence>MPRISLVSTIRRTAIAGVVFSTLSVTAAAVARDNNQASPIERPNAPLLTAEYAALRRAQIADVDYTIAVKLDGDAESFTGVVTADTTLAHDLKQPLTVDFAGGDVKSVRANGKPVKFHYNGNFISIAPRDLRKGENQIVIEYSHPYSSDGSGLHRFKDQEDGSAYLYTHFEPYKANRFFPHFDQPDLKARYTVEVTAPADWQVITTAREEKVEEVENGLKRWYFPQTKKFSSYIFPLHAGPYAVWESDANGIPLRLFARKAMAEYVKPEDWFKFTRESFDFYQKYFDIPYPFGKYDQVIVPDFTIGAMENVAAVTFNEAAYVSRGAKTQAQRQRLANVIAHEMAHMWFGDLVTMKWWNGLWLKESFATYMASLALAENSEFEDVWQNFYLGSKRWAYGADQLPTTHPIEVPVPNTDEAFSNFDGITYGKGGSVLNQLPYYLGKEEFRQGVSNYLKQYSYGNAELDDFMGALGKAANKDLQQWTQNWLYKAGVNTISASFQCDRDRITSLTIEQSAPEQYPVLRSQKVQLGIYRMQGGKMTRVAKVPAIYSGARTEVKDAVGMPCPQILSPNDEDWAYVKTSLDGNSVAAINRHINDIESPFTRLMLWQSLYDSVTDAKLPLTDWIEFALANASKETDINVIRLIAGHLESARAYLFRLDIPQSLRKEKLQAIEDFAWRQLNAAPQKSDAQKTWFQTWSDLAQSKTALKRAERLLDHKMTIKGLEIDKDRSWPLIALLNRNLFGDYEERINRQLENDSSDRAQLAAISARAGRPTLEAKSLWLDNILDKRDTLKLSQIRAAAGSLFPAEQLDLYRQLAPRLFAAVPQVSSTGDTLYNKAYAMLFPVVCVKEDIAAYNSALTNSTNLMPALGRVLKDRRQQSEWCRAMDTLQHQANN</sequence>
<dbReference type="NCBIfam" id="TIGR02412">
    <property type="entry name" value="pepN_strep_liv"/>
    <property type="match status" value="1"/>
</dbReference>
<evidence type="ECO:0000256" key="3">
    <source>
        <dbReference type="ARBA" id="ARBA00010136"/>
    </source>
</evidence>
<evidence type="ECO:0000256" key="8">
    <source>
        <dbReference type="ARBA" id="ARBA00022723"/>
    </source>
</evidence>
<dbReference type="GO" id="GO:0016285">
    <property type="term" value="F:alanyl aminopeptidase activity"/>
    <property type="evidence" value="ECO:0007669"/>
    <property type="project" value="UniProtKB-EC"/>
</dbReference>
<dbReference type="SUPFAM" id="SSF63737">
    <property type="entry name" value="Leukotriene A4 hydrolase N-terminal domain"/>
    <property type="match status" value="1"/>
</dbReference>
<dbReference type="SUPFAM" id="SSF55486">
    <property type="entry name" value="Metalloproteases ('zincins'), catalytic domain"/>
    <property type="match status" value="1"/>
</dbReference>
<dbReference type="CDD" id="cd09602">
    <property type="entry name" value="M1_APN"/>
    <property type="match status" value="1"/>
</dbReference>
<dbReference type="InterPro" id="IPR014782">
    <property type="entry name" value="Peptidase_M1_dom"/>
</dbReference>
<dbReference type="InterPro" id="IPR050344">
    <property type="entry name" value="Peptidase_M1_aminopeptidases"/>
</dbReference>
<evidence type="ECO:0000256" key="12">
    <source>
        <dbReference type="SAM" id="SignalP"/>
    </source>
</evidence>